<dbReference type="EMBL" id="JAXOVC010000008">
    <property type="protein sequence ID" value="KAK4498072.1"/>
    <property type="molecule type" value="Genomic_DNA"/>
</dbReference>
<feature type="transmembrane region" description="Helical" evidence="2">
    <location>
        <begin position="25"/>
        <end position="50"/>
    </location>
</feature>
<feature type="transmembrane region" description="Helical" evidence="2">
    <location>
        <begin position="70"/>
        <end position="97"/>
    </location>
</feature>
<reference evidence="3 4" key="1">
    <citation type="journal article" date="2023" name="G3 (Bethesda)">
        <title>A chromosome-level genome assembly of Zasmidium syzygii isolated from banana leaves.</title>
        <authorList>
            <person name="van Westerhoven A.C."/>
            <person name="Mehrabi R."/>
            <person name="Talebi R."/>
            <person name="Steentjes M.B.F."/>
            <person name="Corcolon B."/>
            <person name="Chong P.A."/>
            <person name="Kema G.H.J."/>
            <person name="Seidl M.F."/>
        </authorList>
    </citation>
    <scope>NUCLEOTIDE SEQUENCE [LARGE SCALE GENOMIC DNA]</scope>
    <source>
        <strain evidence="3 4">P124</strain>
    </source>
</reference>
<dbReference type="InterPro" id="IPR021514">
    <property type="entry name" value="DUF3176"/>
</dbReference>
<keyword evidence="2" id="KW-0812">Transmembrane</keyword>
<feature type="transmembrane region" description="Helical" evidence="2">
    <location>
        <begin position="118"/>
        <end position="142"/>
    </location>
</feature>
<comment type="caution">
    <text evidence="3">The sequence shown here is derived from an EMBL/GenBank/DDBJ whole genome shotgun (WGS) entry which is preliminary data.</text>
</comment>
<feature type="compositionally biased region" description="Acidic residues" evidence="1">
    <location>
        <begin position="588"/>
        <end position="598"/>
    </location>
</feature>
<accession>A0ABR0E9I0</accession>
<dbReference type="Proteomes" id="UP001305779">
    <property type="component" value="Unassembled WGS sequence"/>
</dbReference>
<evidence type="ECO:0000313" key="4">
    <source>
        <dbReference type="Proteomes" id="UP001305779"/>
    </source>
</evidence>
<organism evidence="3 4">
    <name type="scientific">Zasmidium cellare</name>
    <name type="common">Wine cellar mold</name>
    <name type="synonym">Racodium cellare</name>
    <dbReference type="NCBI Taxonomy" id="395010"/>
    <lineage>
        <taxon>Eukaryota</taxon>
        <taxon>Fungi</taxon>
        <taxon>Dikarya</taxon>
        <taxon>Ascomycota</taxon>
        <taxon>Pezizomycotina</taxon>
        <taxon>Dothideomycetes</taxon>
        <taxon>Dothideomycetidae</taxon>
        <taxon>Mycosphaerellales</taxon>
        <taxon>Mycosphaerellaceae</taxon>
        <taxon>Zasmidium</taxon>
    </lineage>
</organism>
<keyword evidence="2" id="KW-1133">Transmembrane helix</keyword>
<gene>
    <name evidence="3" type="ORF">PRZ48_010728</name>
</gene>
<protein>
    <submittedName>
        <fullName evidence="3">Uncharacterized protein</fullName>
    </submittedName>
</protein>
<dbReference type="Pfam" id="PF11374">
    <property type="entry name" value="DUF3176"/>
    <property type="match status" value="1"/>
</dbReference>
<proteinExistence type="predicted"/>
<feature type="transmembrane region" description="Helical" evidence="2">
    <location>
        <begin position="497"/>
        <end position="519"/>
    </location>
</feature>
<dbReference type="PANTHER" id="PTHR37576">
    <property type="entry name" value="DEFECT AT LOW TEMPERATURE PROTEIN 1"/>
    <property type="match status" value="1"/>
</dbReference>
<keyword evidence="4" id="KW-1185">Reference proteome</keyword>
<evidence type="ECO:0000256" key="2">
    <source>
        <dbReference type="SAM" id="Phobius"/>
    </source>
</evidence>
<dbReference type="PANTHER" id="PTHR37576:SF2">
    <property type="entry name" value="DEFECT AT LOW TEMPERATURE PROTEIN 1"/>
    <property type="match status" value="1"/>
</dbReference>
<name>A0ABR0E9I0_ZASCE</name>
<sequence length="619" mass="67084">MSVDKPSYQSMAIDSRPKNNGTWKFLPWTGLVSLILAVACGIAALVVGLASNGIPVDSWKVGTYVVQPSVLLSVLATIANALLGMAFTDGVAIVWWLQSCRGARLRRLNALYEHGQSVLGVVMAPDFNKVTVAALAMLLLLADGPLLQRASKTTQSTGSKTGLITVGVSTSPLLYGATGIITGHDQLNASLYTPGFTQILQQYNSRSRIVIPGLQYSGTIEMSLTAPGWDVQCDNGTTPYRLISSQELEQWQPNQTTNTTPRTQTMFETNVTYLTELEDNYPGYHIQISTSYKSTPGGNGTKLWRQCNLTEASIRYPLRITDGTISLLPMPLAQNRTNYLITRAFEQSALDPVDSSSLGGFQIALQNAFASKAELLTDVLTSDLAVVQVNEDAVANQYVSPTVTGQDFGTYGIFWTDPTDDFLAMAHELALRAAIALTNQSDASLGSIATSYAQQTICPSCVQPYISSPDLTSVNRTVSQQVEATMTPDILIYSTDVGWLVAGFVLMMVASTLVCTMYWDWWALETNTTMNPLSVATAFDAPLLRGVGPSMLPAKWGKDVLGTKVQYSEGDGVGINEEDQMQDRGEQAEVEGGLDGDEEGSRENLQKSSERTTMFRKVQ</sequence>
<evidence type="ECO:0000313" key="3">
    <source>
        <dbReference type="EMBL" id="KAK4498072.1"/>
    </source>
</evidence>
<feature type="region of interest" description="Disordered" evidence="1">
    <location>
        <begin position="569"/>
        <end position="619"/>
    </location>
</feature>
<evidence type="ECO:0000256" key="1">
    <source>
        <dbReference type="SAM" id="MobiDB-lite"/>
    </source>
</evidence>
<feature type="compositionally biased region" description="Basic and acidic residues" evidence="1">
    <location>
        <begin position="599"/>
        <end position="610"/>
    </location>
</feature>
<keyword evidence="2" id="KW-0472">Membrane</keyword>